<protein>
    <recommendedName>
        <fullName evidence="3">Secreted protein</fullName>
    </recommendedName>
</protein>
<organism evidence="1 2">
    <name type="scientific">Vespula squamosa</name>
    <name type="common">Southern yellow jacket</name>
    <name type="synonym">Wasp</name>
    <dbReference type="NCBI Taxonomy" id="30214"/>
    <lineage>
        <taxon>Eukaryota</taxon>
        <taxon>Metazoa</taxon>
        <taxon>Ecdysozoa</taxon>
        <taxon>Arthropoda</taxon>
        <taxon>Hexapoda</taxon>
        <taxon>Insecta</taxon>
        <taxon>Pterygota</taxon>
        <taxon>Neoptera</taxon>
        <taxon>Endopterygota</taxon>
        <taxon>Hymenoptera</taxon>
        <taxon>Apocrita</taxon>
        <taxon>Aculeata</taxon>
        <taxon>Vespoidea</taxon>
        <taxon>Vespidae</taxon>
        <taxon>Vespinae</taxon>
        <taxon>Vespula</taxon>
    </lineage>
</organism>
<sequence>MTSAWYSSIVLIVPIAMQRQSYDYICGDEIIKVVYLYFNIVPAQTCLLYLKLIGNNLLQQRENSVLHGCTHRETYLADLYLCLNLLLCITLS</sequence>
<evidence type="ECO:0000313" key="1">
    <source>
        <dbReference type="EMBL" id="KAL2722569.1"/>
    </source>
</evidence>
<dbReference type="AlphaFoldDB" id="A0ABD2APM4"/>
<comment type="caution">
    <text evidence="1">The sequence shown here is derived from an EMBL/GenBank/DDBJ whole genome shotgun (WGS) entry which is preliminary data.</text>
</comment>
<evidence type="ECO:0000313" key="2">
    <source>
        <dbReference type="Proteomes" id="UP001607302"/>
    </source>
</evidence>
<keyword evidence="2" id="KW-1185">Reference proteome</keyword>
<gene>
    <name evidence="1" type="ORF">V1478_009432</name>
</gene>
<accession>A0ABD2APM4</accession>
<dbReference type="Proteomes" id="UP001607302">
    <property type="component" value="Unassembled WGS sequence"/>
</dbReference>
<name>A0ABD2APM4_VESSQ</name>
<evidence type="ECO:0008006" key="3">
    <source>
        <dbReference type="Google" id="ProtNLM"/>
    </source>
</evidence>
<proteinExistence type="predicted"/>
<reference evidence="1 2" key="1">
    <citation type="journal article" date="2024" name="Ann. Entomol. Soc. Am.">
        <title>Genomic analyses of the southern and eastern yellowjacket wasps (Hymenoptera: Vespidae) reveal evolutionary signatures of social life.</title>
        <authorList>
            <person name="Catto M.A."/>
            <person name="Caine P.B."/>
            <person name="Orr S.E."/>
            <person name="Hunt B.G."/>
            <person name="Goodisman M.A.D."/>
        </authorList>
    </citation>
    <scope>NUCLEOTIDE SEQUENCE [LARGE SCALE GENOMIC DNA]</scope>
    <source>
        <strain evidence="1">233</strain>
        <tissue evidence="1">Head and thorax</tissue>
    </source>
</reference>
<dbReference type="EMBL" id="JAUDFV010000141">
    <property type="protein sequence ID" value="KAL2722569.1"/>
    <property type="molecule type" value="Genomic_DNA"/>
</dbReference>